<protein>
    <submittedName>
        <fullName evidence="1">Uncharacterized protein</fullName>
    </submittedName>
</protein>
<proteinExistence type="predicted"/>
<accession>A0A3B5R534</accession>
<reference evidence="1" key="3">
    <citation type="submission" date="2025-08" db="UniProtKB">
        <authorList>
            <consortium name="Ensembl"/>
        </authorList>
    </citation>
    <scope>IDENTIFICATION</scope>
    <source>
        <strain evidence="1">JP 163 A</strain>
    </source>
</reference>
<organism evidence="1 2">
    <name type="scientific">Xiphophorus maculatus</name>
    <name type="common">Southern platyfish</name>
    <name type="synonym">Platypoecilus maculatus</name>
    <dbReference type="NCBI Taxonomy" id="8083"/>
    <lineage>
        <taxon>Eukaryota</taxon>
        <taxon>Metazoa</taxon>
        <taxon>Chordata</taxon>
        <taxon>Craniata</taxon>
        <taxon>Vertebrata</taxon>
        <taxon>Euteleostomi</taxon>
        <taxon>Actinopterygii</taxon>
        <taxon>Neopterygii</taxon>
        <taxon>Teleostei</taxon>
        <taxon>Neoteleostei</taxon>
        <taxon>Acanthomorphata</taxon>
        <taxon>Ovalentaria</taxon>
        <taxon>Atherinomorphae</taxon>
        <taxon>Cyprinodontiformes</taxon>
        <taxon>Poeciliidae</taxon>
        <taxon>Poeciliinae</taxon>
        <taxon>Xiphophorus</taxon>
    </lineage>
</organism>
<reference evidence="1" key="4">
    <citation type="submission" date="2025-09" db="UniProtKB">
        <authorList>
            <consortium name="Ensembl"/>
        </authorList>
    </citation>
    <scope>IDENTIFICATION</scope>
    <source>
        <strain evidence="1">JP 163 A</strain>
    </source>
</reference>
<dbReference type="InParanoid" id="A0A3B5R534"/>
<keyword evidence="2" id="KW-1185">Reference proteome</keyword>
<dbReference type="Ensembl" id="ENSXMAT00000030567.1">
    <property type="protein sequence ID" value="ENSXMAP00000037885.1"/>
    <property type="gene ID" value="ENSXMAG00000025184.1"/>
</dbReference>
<evidence type="ECO:0000313" key="2">
    <source>
        <dbReference type="Proteomes" id="UP000002852"/>
    </source>
</evidence>
<dbReference type="AlphaFoldDB" id="A0A3B5R534"/>
<reference evidence="2" key="1">
    <citation type="submission" date="2012-01" db="EMBL/GenBank/DDBJ databases">
        <authorList>
            <person name="Walter R."/>
            <person name="Schartl M."/>
            <person name="Warren W."/>
        </authorList>
    </citation>
    <scope>NUCLEOTIDE SEQUENCE [LARGE SCALE GENOMIC DNA]</scope>
    <source>
        <strain evidence="2">JP 163 A</strain>
    </source>
</reference>
<name>A0A3B5R534_XIPMA</name>
<dbReference type="GeneTree" id="ENSGT00660000097092"/>
<sequence>MIDIKHFGFSKFTIFCQILFKWSTLAEEQKRQYAEEAAALKVQRTSDDMSSDMRCLKLKKHLKQMKIEVASLEKLGVETGVMMYDHQKPFLKVLEVSSKGASSFFNSTDVLDNFALHFKGKSSSTSAAKEPVDPMVKKVQELFNRKYSKSWKCTSTTFPALITHANIKEIIKLDVPQNTVVQNKSIDAYLASLKKNAKKWREWLRCNTCEQWSHLACGFKKNLCRHCQTPRS</sequence>
<reference evidence="2" key="2">
    <citation type="journal article" date="2013" name="Nat. Genet.">
        <title>The genome of the platyfish, Xiphophorus maculatus, provides insights into evolutionary adaptation and several complex traits.</title>
        <authorList>
            <person name="Schartl M."/>
            <person name="Walter R.B."/>
            <person name="Shen Y."/>
            <person name="Garcia T."/>
            <person name="Catchen J."/>
            <person name="Amores A."/>
            <person name="Braasch I."/>
            <person name="Chalopin D."/>
            <person name="Volff J.N."/>
            <person name="Lesch K.P."/>
            <person name="Bisazza A."/>
            <person name="Minx P."/>
            <person name="Hillier L."/>
            <person name="Wilson R.K."/>
            <person name="Fuerstenberg S."/>
            <person name="Boore J."/>
            <person name="Searle S."/>
            <person name="Postlethwait J.H."/>
            <person name="Warren W.C."/>
        </authorList>
    </citation>
    <scope>NUCLEOTIDE SEQUENCE [LARGE SCALE GENOMIC DNA]</scope>
    <source>
        <strain evidence="2">JP 163 A</strain>
    </source>
</reference>
<evidence type="ECO:0000313" key="1">
    <source>
        <dbReference type="Ensembl" id="ENSXMAP00000037885.1"/>
    </source>
</evidence>
<dbReference type="Proteomes" id="UP000002852">
    <property type="component" value="Unassembled WGS sequence"/>
</dbReference>